<dbReference type="GO" id="GO:0008180">
    <property type="term" value="C:COP9 signalosome"/>
    <property type="evidence" value="ECO:0007669"/>
    <property type="project" value="UniProtKB-KW"/>
</dbReference>
<dbReference type="PROSITE" id="PS50250">
    <property type="entry name" value="PCI"/>
    <property type="match status" value="1"/>
</dbReference>
<evidence type="ECO:0000256" key="1">
    <source>
        <dbReference type="ARBA" id="ARBA00004123"/>
    </source>
</evidence>
<reference evidence="9 10" key="1">
    <citation type="submission" date="2021-11" db="EMBL/GenBank/DDBJ databases">
        <title>Black yeast isolated from Biological Soil Crust.</title>
        <authorList>
            <person name="Kurbessoian T."/>
        </authorList>
    </citation>
    <scope>NUCLEOTIDE SEQUENCE [LARGE SCALE GENOMIC DNA]</scope>
    <source>
        <strain evidence="9 10">CCFEE 5522</strain>
    </source>
</reference>
<keyword evidence="10" id="KW-1185">Reference proteome</keyword>
<dbReference type="EMBL" id="JAVFHQ010000061">
    <property type="protein sequence ID" value="KAK4540834.1"/>
    <property type="molecule type" value="Genomic_DNA"/>
</dbReference>
<protein>
    <recommendedName>
        <fullName evidence="4">COP9 signalosome complex subunit 4</fullName>
    </recommendedName>
</protein>
<proteinExistence type="inferred from homology"/>
<organism evidence="9 10">
    <name type="scientific">Oleoguttula mirabilis</name>
    <dbReference type="NCBI Taxonomy" id="1507867"/>
    <lineage>
        <taxon>Eukaryota</taxon>
        <taxon>Fungi</taxon>
        <taxon>Dikarya</taxon>
        <taxon>Ascomycota</taxon>
        <taxon>Pezizomycotina</taxon>
        <taxon>Dothideomycetes</taxon>
        <taxon>Dothideomycetidae</taxon>
        <taxon>Mycosphaerellales</taxon>
        <taxon>Teratosphaeriaceae</taxon>
        <taxon>Oleoguttula</taxon>
    </lineage>
</organism>
<keyword evidence="7" id="KW-0539">Nucleus</keyword>
<dbReference type="PANTHER" id="PTHR10855:SF2">
    <property type="entry name" value="COP9 SIGNALOSOME COMPLEX SUBUNIT 4"/>
    <property type="match status" value="1"/>
</dbReference>
<dbReference type="InterPro" id="IPR040134">
    <property type="entry name" value="PSMD12/CSN4"/>
</dbReference>
<dbReference type="GO" id="GO:0005829">
    <property type="term" value="C:cytosol"/>
    <property type="evidence" value="ECO:0007669"/>
    <property type="project" value="TreeGrafter"/>
</dbReference>
<comment type="similarity">
    <text evidence="3">Belongs to the CSN4 family.</text>
</comment>
<evidence type="ECO:0000256" key="6">
    <source>
        <dbReference type="ARBA" id="ARBA00022790"/>
    </source>
</evidence>
<dbReference type="Proteomes" id="UP001324427">
    <property type="component" value="Unassembled WGS sequence"/>
</dbReference>
<evidence type="ECO:0000259" key="8">
    <source>
        <dbReference type="PROSITE" id="PS50250"/>
    </source>
</evidence>
<dbReference type="PANTHER" id="PTHR10855">
    <property type="entry name" value="26S PROTEASOME NON-ATPASE REGULATORY SUBUNIT 12/COP9 SIGNALOSOME COMPLEX SUBUNIT 4"/>
    <property type="match status" value="1"/>
</dbReference>
<dbReference type="Pfam" id="PF22241">
    <property type="entry name" value="PSMD12-CSN4_N"/>
    <property type="match status" value="1"/>
</dbReference>
<dbReference type="AlphaFoldDB" id="A0AAV9J792"/>
<dbReference type="InterPro" id="IPR054559">
    <property type="entry name" value="PSMD12-CSN4-like_N"/>
</dbReference>
<dbReference type="SUPFAM" id="SSF46785">
    <property type="entry name" value="Winged helix' DNA-binding domain"/>
    <property type="match status" value="1"/>
</dbReference>
<evidence type="ECO:0000313" key="10">
    <source>
        <dbReference type="Proteomes" id="UP001324427"/>
    </source>
</evidence>
<evidence type="ECO:0000256" key="7">
    <source>
        <dbReference type="ARBA" id="ARBA00023242"/>
    </source>
</evidence>
<evidence type="ECO:0000313" key="9">
    <source>
        <dbReference type="EMBL" id="KAK4540834.1"/>
    </source>
</evidence>
<evidence type="ECO:0000256" key="4">
    <source>
        <dbReference type="ARBA" id="ARBA00014881"/>
    </source>
</evidence>
<evidence type="ECO:0000256" key="5">
    <source>
        <dbReference type="ARBA" id="ARBA00022490"/>
    </source>
</evidence>
<dbReference type="InterPro" id="IPR036390">
    <property type="entry name" value="WH_DNA-bd_sf"/>
</dbReference>
<dbReference type="InterPro" id="IPR011990">
    <property type="entry name" value="TPR-like_helical_dom_sf"/>
</dbReference>
<dbReference type="Gene3D" id="1.25.40.10">
    <property type="entry name" value="Tetratricopeptide repeat domain"/>
    <property type="match status" value="1"/>
</dbReference>
<dbReference type="Pfam" id="PF01399">
    <property type="entry name" value="PCI"/>
    <property type="match status" value="1"/>
</dbReference>
<accession>A0AAV9J792</accession>
<keyword evidence="6" id="KW-0736">Signalosome</keyword>
<evidence type="ECO:0000256" key="2">
    <source>
        <dbReference type="ARBA" id="ARBA00004496"/>
    </source>
</evidence>
<comment type="subcellular location">
    <subcellularLocation>
        <location evidence="2">Cytoplasm</location>
    </subcellularLocation>
    <subcellularLocation>
        <location evidence="1">Nucleus</location>
    </subcellularLocation>
</comment>
<feature type="domain" description="PCI" evidence="8">
    <location>
        <begin position="199"/>
        <end position="368"/>
    </location>
</feature>
<evidence type="ECO:0000256" key="3">
    <source>
        <dbReference type="ARBA" id="ARBA00010417"/>
    </source>
</evidence>
<dbReference type="SUPFAM" id="SSF48452">
    <property type="entry name" value="TPR-like"/>
    <property type="match status" value="1"/>
</dbReference>
<comment type="caution">
    <text evidence="9">The sequence shown here is derived from an EMBL/GenBank/DDBJ whole genome shotgun (WGS) entry which is preliminary data.</text>
</comment>
<gene>
    <name evidence="9" type="ORF">LTR36_008911</name>
</gene>
<dbReference type="InterPro" id="IPR036388">
    <property type="entry name" value="WH-like_DNA-bd_sf"/>
</dbReference>
<sequence>MASRDVTEQLHQLASASNDQHASQGFNNLLATMLSSPDTSTLPANLVAYVQSIISDNIGVIHSRPLLSAFVEQYRAIANNDAKIEAGTDIVDLLAPRIVSYEQQDTDLKYILADAYEADEDYTNSAKTLQTITLDSSQRSVSDDDRATVWMRICRCYLEEDDPTNALTYLNKVKQVIFSVTDQTTRLQFQLSQARIYDSQRGFLDASTAYLQLSNEPAIDEDERLQALTAAISCAVLAPAGPLRARQLGKLYKDERATETPSYSILEKIFLDRLLAPAEVATFASSLKPHQLARTADGSTVLDKAVLEHNLLAVSRLYQNIRTANLGQLLGVDAERAEMYAAAMIESSRLSGSIDQIAGVIHFRTREGGQDAVAMGLRAWEAGIQGLAEEVERVTTVLQREEPGFYDSVMVA</sequence>
<dbReference type="Gene3D" id="1.10.10.10">
    <property type="entry name" value="Winged helix-like DNA-binding domain superfamily/Winged helix DNA-binding domain"/>
    <property type="match status" value="1"/>
</dbReference>
<name>A0AAV9J792_9PEZI</name>
<keyword evidence="5" id="KW-0963">Cytoplasm</keyword>
<dbReference type="SMART" id="SM00088">
    <property type="entry name" value="PINT"/>
    <property type="match status" value="1"/>
</dbReference>
<dbReference type="InterPro" id="IPR000717">
    <property type="entry name" value="PCI_dom"/>
</dbReference>